<dbReference type="KEGG" id="dti:Desti_1821"/>
<dbReference type="eggNOG" id="COG1131">
    <property type="taxonomic scope" value="Bacteria"/>
</dbReference>
<dbReference type="EMBL" id="CP003360">
    <property type="protein sequence ID" value="AFM24529.1"/>
    <property type="molecule type" value="Genomic_DNA"/>
</dbReference>
<evidence type="ECO:0008006" key="3">
    <source>
        <dbReference type="Google" id="ProtNLM"/>
    </source>
</evidence>
<dbReference type="RefSeq" id="WP_014809675.1">
    <property type="nucleotide sequence ID" value="NC_018025.1"/>
</dbReference>
<organism evidence="1 2">
    <name type="scientific">Desulfomonile tiedjei (strain ATCC 49306 / DSM 6799 / DCB-1)</name>
    <dbReference type="NCBI Taxonomy" id="706587"/>
    <lineage>
        <taxon>Bacteria</taxon>
        <taxon>Pseudomonadati</taxon>
        <taxon>Thermodesulfobacteriota</taxon>
        <taxon>Desulfomonilia</taxon>
        <taxon>Desulfomonilales</taxon>
        <taxon>Desulfomonilaceae</taxon>
        <taxon>Desulfomonile</taxon>
    </lineage>
</organism>
<reference evidence="2" key="1">
    <citation type="submission" date="2012-06" db="EMBL/GenBank/DDBJ databases">
        <title>Complete sequence of chromosome of Desulfomonile tiedjei DSM 6799.</title>
        <authorList>
            <person name="Lucas S."/>
            <person name="Copeland A."/>
            <person name="Lapidus A."/>
            <person name="Glavina del Rio T."/>
            <person name="Dalin E."/>
            <person name="Tice H."/>
            <person name="Bruce D."/>
            <person name="Goodwin L."/>
            <person name="Pitluck S."/>
            <person name="Peters L."/>
            <person name="Ovchinnikova G."/>
            <person name="Zeytun A."/>
            <person name="Lu M."/>
            <person name="Kyrpides N."/>
            <person name="Mavromatis K."/>
            <person name="Ivanova N."/>
            <person name="Brettin T."/>
            <person name="Detter J.C."/>
            <person name="Han C."/>
            <person name="Larimer F."/>
            <person name="Land M."/>
            <person name="Hauser L."/>
            <person name="Markowitz V."/>
            <person name="Cheng J.-F."/>
            <person name="Hugenholtz P."/>
            <person name="Woyke T."/>
            <person name="Wu D."/>
            <person name="Spring S."/>
            <person name="Schroeder M."/>
            <person name="Brambilla E."/>
            <person name="Klenk H.-P."/>
            <person name="Eisen J.A."/>
        </authorList>
    </citation>
    <scope>NUCLEOTIDE SEQUENCE [LARGE SCALE GENOMIC DNA]</scope>
    <source>
        <strain evidence="2">ATCC 49306 / DSM 6799 / DCB-1</strain>
    </source>
</reference>
<keyword evidence="2" id="KW-1185">Reference proteome</keyword>
<dbReference type="STRING" id="706587.Desti_1821"/>
<dbReference type="InterPro" id="IPR027417">
    <property type="entry name" value="P-loop_NTPase"/>
</dbReference>
<evidence type="ECO:0000313" key="2">
    <source>
        <dbReference type="Proteomes" id="UP000006055"/>
    </source>
</evidence>
<dbReference type="SUPFAM" id="SSF52540">
    <property type="entry name" value="P-loop containing nucleoside triphosphate hydrolases"/>
    <property type="match status" value="1"/>
</dbReference>
<evidence type="ECO:0000313" key="1">
    <source>
        <dbReference type="EMBL" id="AFM24529.1"/>
    </source>
</evidence>
<dbReference type="AlphaFoldDB" id="I4C4N8"/>
<proteinExistence type="predicted"/>
<dbReference type="HOGENOM" id="CLU_399409_0_0_7"/>
<dbReference type="OrthoDB" id="5516399at2"/>
<accession>I4C4N8</accession>
<gene>
    <name evidence="1" type="ordered locus">Desti_1821</name>
</gene>
<sequence length="689" mass="77370">MKPKSPDLPFDPFAARAVGDPWRSPEPDIATVNAQPFESIIKLLGQIHKTPNLSALVLGEAGSGKSHLIKRLMTAQGNKLIFVYVHPMKNPVTMFSNLLERVMTNLDCSPMGLDAFFGCTQLDLIVANVIIAALEENLKGGQVKIPPHSLKALKANPVKIFQQQKNMAKWAKILSKTEEFLASKLPKDLISKMVLKLLFHYLDDSKRTIVQYLLSGYPPDEDDAKALGIRFHEIDLTIEAQEERSKQILKAIGRLLRFYRPMILCFDQLENLDTTALISSFGKLISEIVNEVDNILPIAFMRPDTLESGFSEENLDKAARDRLTSEVIPLQGCNLEQALDIIKARLNWAFEGSSQARPNPFYPFQEEVLRTEILKDGNTPRMVLTTASKLMGHKFVPEDPVAIVKKCFHAEREQLLAAPNKEPFAKDTIVEALHLYFGKLKNNLEYEIIHFGQDKNVDLRLEIKRLKNKAEKRKLDIAVETSSHGKTLIKNLGNLITRIQTGNTDVAVFLRDADSPIPPAPNKMPKTVEQLKIFEDCGGTKLYVDYSQLADLYALVYTRNKIPPGDLSYVSNDRGDRKVVSMEDFASFLTAHYKSSFLANIEKKFLTGKTSRSKPPPGITPEQGGEIVSRIIEVLDRPPYKFKLEQIASHLQKQKGAGQITLDQLAVVISQHNNVIGYYAVTPPIYFLK</sequence>
<name>I4C4N8_DESTA</name>
<protein>
    <recommendedName>
        <fullName evidence="3">Orc1-like AAA ATPase domain-containing protein</fullName>
    </recommendedName>
</protein>
<dbReference type="Proteomes" id="UP000006055">
    <property type="component" value="Chromosome"/>
</dbReference>